<keyword evidence="2" id="KW-1185">Reference proteome</keyword>
<gene>
    <name evidence="1" type="ORF">H0A36_03900</name>
</gene>
<comment type="caution">
    <text evidence="1">The sequence shown here is derived from an EMBL/GenBank/DDBJ whole genome shotgun (WGS) entry which is preliminary data.</text>
</comment>
<evidence type="ECO:0000313" key="1">
    <source>
        <dbReference type="EMBL" id="NYZ65139.1"/>
    </source>
</evidence>
<reference evidence="1 2" key="1">
    <citation type="submission" date="2020-07" db="EMBL/GenBank/DDBJ databases">
        <title>Endozoicomonas sp. nov., isolated from sediment.</title>
        <authorList>
            <person name="Gu T."/>
        </authorList>
    </citation>
    <scope>NUCLEOTIDE SEQUENCE [LARGE SCALE GENOMIC DNA]</scope>
    <source>
        <strain evidence="1 2">SM1973</strain>
    </source>
</reference>
<organism evidence="1 2">
    <name type="scientific">Spartinivicinus marinus</name>
    <dbReference type="NCBI Taxonomy" id="2994442"/>
    <lineage>
        <taxon>Bacteria</taxon>
        <taxon>Pseudomonadati</taxon>
        <taxon>Pseudomonadota</taxon>
        <taxon>Gammaproteobacteria</taxon>
        <taxon>Oceanospirillales</taxon>
        <taxon>Zooshikellaceae</taxon>
        <taxon>Spartinivicinus</taxon>
    </lineage>
</organism>
<name>A0A853HXP9_9GAMM</name>
<dbReference type="EMBL" id="JACCKB010000003">
    <property type="protein sequence ID" value="NYZ65139.1"/>
    <property type="molecule type" value="Genomic_DNA"/>
</dbReference>
<sequence>MKRSWARRWKDRYEQLYTDLCDTEHRLIRHLYHQLFDSEEEKQAS</sequence>
<protein>
    <submittedName>
        <fullName evidence="1">Uncharacterized protein</fullName>
    </submittedName>
</protein>
<proteinExistence type="predicted"/>
<accession>A0A853HXP9</accession>
<dbReference type="RefSeq" id="WP_180567161.1">
    <property type="nucleotide sequence ID" value="NZ_JACCKB010000003.1"/>
</dbReference>
<dbReference type="AlphaFoldDB" id="A0A853HXP9"/>
<dbReference type="Proteomes" id="UP000569732">
    <property type="component" value="Unassembled WGS sequence"/>
</dbReference>
<evidence type="ECO:0000313" key="2">
    <source>
        <dbReference type="Proteomes" id="UP000569732"/>
    </source>
</evidence>